<name>A0ABT4D377_9CLOT</name>
<dbReference type="EMBL" id="JAPQER010000009">
    <property type="protein sequence ID" value="MCY6485684.1"/>
    <property type="molecule type" value="Genomic_DNA"/>
</dbReference>
<dbReference type="CDD" id="cd12107">
    <property type="entry name" value="Hemerythrin"/>
    <property type="match status" value="1"/>
</dbReference>
<evidence type="ECO:0000259" key="4">
    <source>
        <dbReference type="Pfam" id="PF01814"/>
    </source>
</evidence>
<comment type="similarity">
    <text evidence="1">Belongs to the hemerythrin family.</text>
</comment>
<organism evidence="5 6">
    <name type="scientific">Clostridium aestuarii</name>
    <dbReference type="NCBI Taxonomy" id="338193"/>
    <lineage>
        <taxon>Bacteria</taxon>
        <taxon>Bacillati</taxon>
        <taxon>Bacillota</taxon>
        <taxon>Clostridia</taxon>
        <taxon>Eubacteriales</taxon>
        <taxon>Clostridiaceae</taxon>
        <taxon>Clostridium</taxon>
    </lineage>
</organism>
<proteinExistence type="inferred from homology"/>
<keyword evidence="2" id="KW-0479">Metal-binding</keyword>
<gene>
    <name evidence="5" type="ORF">OW763_15245</name>
</gene>
<keyword evidence="3" id="KW-0408">Iron</keyword>
<sequence length="139" mass="17168">MFKWKDEYSVGVEEINKQHKKLFALGRKLYEIVQLDDDYDHYDEIMTILDELKEYTSYHFESEEQLLNKHEYNSLEFKLHRLEHKSFINKINEYDEENIDFEQKHSILDMLTFIEKWIQQHILKTDFQYKDFFNTKGVS</sequence>
<feature type="domain" description="Hemerythrin-like" evidence="4">
    <location>
        <begin position="11"/>
        <end position="130"/>
    </location>
</feature>
<dbReference type="PANTHER" id="PTHR37164">
    <property type="entry name" value="BACTERIOHEMERYTHRIN"/>
    <property type="match status" value="1"/>
</dbReference>
<dbReference type="InterPro" id="IPR050669">
    <property type="entry name" value="Hemerythrin"/>
</dbReference>
<reference evidence="5" key="1">
    <citation type="submission" date="2022-12" db="EMBL/GenBank/DDBJ databases">
        <authorList>
            <person name="Wang J."/>
        </authorList>
    </citation>
    <scope>NUCLEOTIDE SEQUENCE</scope>
    <source>
        <strain evidence="5">HY-45-18</strain>
    </source>
</reference>
<evidence type="ECO:0000313" key="5">
    <source>
        <dbReference type="EMBL" id="MCY6485684.1"/>
    </source>
</evidence>
<dbReference type="InterPro" id="IPR035938">
    <property type="entry name" value="Hemerythrin-like_sf"/>
</dbReference>
<dbReference type="Gene3D" id="1.20.120.50">
    <property type="entry name" value="Hemerythrin-like"/>
    <property type="match status" value="1"/>
</dbReference>
<evidence type="ECO:0000256" key="3">
    <source>
        <dbReference type="ARBA" id="ARBA00023004"/>
    </source>
</evidence>
<dbReference type="Pfam" id="PF01814">
    <property type="entry name" value="Hemerythrin"/>
    <property type="match status" value="1"/>
</dbReference>
<evidence type="ECO:0000256" key="2">
    <source>
        <dbReference type="ARBA" id="ARBA00022723"/>
    </source>
</evidence>
<accession>A0ABT4D377</accession>
<dbReference type="PANTHER" id="PTHR37164:SF1">
    <property type="entry name" value="BACTERIOHEMERYTHRIN"/>
    <property type="match status" value="1"/>
</dbReference>
<evidence type="ECO:0000313" key="6">
    <source>
        <dbReference type="Proteomes" id="UP001078443"/>
    </source>
</evidence>
<dbReference type="RefSeq" id="WP_268042231.1">
    <property type="nucleotide sequence ID" value="NZ_JAPQER010000009.1"/>
</dbReference>
<dbReference type="InterPro" id="IPR012827">
    <property type="entry name" value="Hemerythrin_metal-bd"/>
</dbReference>
<dbReference type="Proteomes" id="UP001078443">
    <property type="component" value="Unassembled WGS sequence"/>
</dbReference>
<keyword evidence="6" id="KW-1185">Reference proteome</keyword>
<dbReference type="NCBIfam" id="TIGR02481">
    <property type="entry name" value="hemeryth_dom"/>
    <property type="match status" value="1"/>
</dbReference>
<evidence type="ECO:0000256" key="1">
    <source>
        <dbReference type="ARBA" id="ARBA00010587"/>
    </source>
</evidence>
<dbReference type="SUPFAM" id="SSF47188">
    <property type="entry name" value="Hemerythrin-like"/>
    <property type="match status" value="1"/>
</dbReference>
<comment type="caution">
    <text evidence="5">The sequence shown here is derived from an EMBL/GenBank/DDBJ whole genome shotgun (WGS) entry which is preliminary data.</text>
</comment>
<dbReference type="InterPro" id="IPR012312">
    <property type="entry name" value="Hemerythrin-like"/>
</dbReference>
<protein>
    <submittedName>
        <fullName evidence="5">Bacteriohemerythrin</fullName>
    </submittedName>
</protein>
<dbReference type="NCBIfam" id="NF033749">
    <property type="entry name" value="bact_hemeryth"/>
    <property type="match status" value="1"/>
</dbReference>